<dbReference type="GO" id="GO:0030674">
    <property type="term" value="F:protein-macromolecule adaptor activity"/>
    <property type="evidence" value="ECO:0007669"/>
    <property type="project" value="TreeGrafter"/>
</dbReference>
<dbReference type="GO" id="GO:0000407">
    <property type="term" value="C:phagophore assembly site"/>
    <property type="evidence" value="ECO:0007669"/>
    <property type="project" value="TreeGrafter"/>
</dbReference>
<dbReference type="FunFam" id="1.10.418.40:FF:000002">
    <property type="entry name" value="Beclin 1 protein"/>
    <property type="match status" value="1"/>
</dbReference>
<dbReference type="AlphaFoldDB" id="C1EDN7"/>
<dbReference type="Pfam" id="PF04111">
    <property type="entry name" value="APG6"/>
    <property type="match status" value="1"/>
</dbReference>
<dbReference type="eggNOG" id="KOG2751">
    <property type="taxonomic scope" value="Eukaryota"/>
</dbReference>
<reference evidence="6 7" key="1">
    <citation type="journal article" date="2009" name="Science">
        <title>Green evolution and dynamic adaptations revealed by genomes of the marine picoeukaryotes Micromonas.</title>
        <authorList>
            <person name="Worden A.Z."/>
            <person name="Lee J.H."/>
            <person name="Mock T."/>
            <person name="Rouze P."/>
            <person name="Simmons M.P."/>
            <person name="Aerts A.L."/>
            <person name="Allen A.E."/>
            <person name="Cuvelier M.L."/>
            <person name="Derelle E."/>
            <person name="Everett M.V."/>
            <person name="Foulon E."/>
            <person name="Grimwood J."/>
            <person name="Gundlach H."/>
            <person name="Henrissat B."/>
            <person name="Napoli C."/>
            <person name="McDonald S.M."/>
            <person name="Parker M.S."/>
            <person name="Rombauts S."/>
            <person name="Salamov A."/>
            <person name="Von Dassow P."/>
            <person name="Badger J.H."/>
            <person name="Coutinho P.M."/>
            <person name="Demir E."/>
            <person name="Dubchak I."/>
            <person name="Gentemann C."/>
            <person name="Eikrem W."/>
            <person name="Gready J.E."/>
            <person name="John U."/>
            <person name="Lanier W."/>
            <person name="Lindquist E.A."/>
            <person name="Lucas S."/>
            <person name="Mayer K.F."/>
            <person name="Moreau H."/>
            <person name="Not F."/>
            <person name="Otillar R."/>
            <person name="Panaud O."/>
            <person name="Pangilinan J."/>
            <person name="Paulsen I."/>
            <person name="Piegu B."/>
            <person name="Poliakov A."/>
            <person name="Robbens S."/>
            <person name="Schmutz J."/>
            <person name="Toulza E."/>
            <person name="Wyss T."/>
            <person name="Zelensky A."/>
            <person name="Zhou K."/>
            <person name="Armbrust E.V."/>
            <person name="Bhattacharya D."/>
            <person name="Goodenough U.W."/>
            <person name="Van de Peer Y."/>
            <person name="Grigoriev I.V."/>
        </authorList>
    </citation>
    <scope>NUCLEOTIDE SEQUENCE [LARGE SCALE GENOMIC DNA]</scope>
    <source>
        <strain evidence="7">RCC299 / NOUM17</strain>
    </source>
</reference>
<gene>
    <name evidence="6" type="ORF">MICPUN_95396</name>
</gene>
<evidence type="ECO:0000256" key="2">
    <source>
        <dbReference type="ARBA" id="ARBA00023054"/>
    </source>
</evidence>
<evidence type="ECO:0000259" key="4">
    <source>
        <dbReference type="Pfam" id="PF04111"/>
    </source>
</evidence>
<dbReference type="OrthoDB" id="20368at2759"/>
<proteinExistence type="inferred from homology"/>
<dbReference type="InterPro" id="IPR040455">
    <property type="entry name" value="Atg6_BARA"/>
</dbReference>
<evidence type="ECO:0008006" key="8">
    <source>
        <dbReference type="Google" id="ProtNLM"/>
    </source>
</evidence>
<evidence type="ECO:0000256" key="3">
    <source>
        <dbReference type="SAM" id="Coils"/>
    </source>
</evidence>
<dbReference type="FunCoup" id="C1EDN7">
    <property type="interactions" value="1532"/>
</dbReference>
<dbReference type="Proteomes" id="UP000002009">
    <property type="component" value="Chromosome 11"/>
</dbReference>
<feature type="domain" description="Atg6 BARA" evidence="4">
    <location>
        <begin position="124"/>
        <end position="298"/>
    </location>
</feature>
<dbReference type="GO" id="GO:0045324">
    <property type="term" value="P:late endosome to vacuole transport"/>
    <property type="evidence" value="ECO:0007669"/>
    <property type="project" value="TreeGrafter"/>
</dbReference>
<dbReference type="KEGG" id="mis:MICPUN_95396"/>
<dbReference type="GO" id="GO:0034271">
    <property type="term" value="C:phosphatidylinositol 3-kinase complex, class III, type I"/>
    <property type="evidence" value="ECO:0007669"/>
    <property type="project" value="TreeGrafter"/>
</dbReference>
<dbReference type="GO" id="GO:0034272">
    <property type="term" value="C:phosphatidylinositol 3-kinase complex, class III, type II"/>
    <property type="evidence" value="ECO:0007669"/>
    <property type="project" value="TreeGrafter"/>
</dbReference>
<feature type="coiled-coil region" evidence="3">
    <location>
        <begin position="3"/>
        <end position="85"/>
    </location>
</feature>
<protein>
    <recommendedName>
        <fullName evidence="8">Autophagy-related protein 6</fullName>
    </recommendedName>
</protein>
<accession>C1EDN7</accession>
<dbReference type="InterPro" id="IPR041691">
    <property type="entry name" value="Atg6/beclin_CC"/>
</dbReference>
<dbReference type="STRING" id="296587.C1EDN7"/>
<dbReference type="OMA" id="KSECETY"/>
<dbReference type="RefSeq" id="XP_002505141.1">
    <property type="nucleotide sequence ID" value="XM_002505095.1"/>
</dbReference>
<dbReference type="GO" id="GO:0043548">
    <property type="term" value="F:phosphatidylinositol 3-kinase binding"/>
    <property type="evidence" value="ECO:0007669"/>
    <property type="project" value="TreeGrafter"/>
</dbReference>
<evidence type="ECO:0000259" key="5">
    <source>
        <dbReference type="Pfam" id="PF17675"/>
    </source>
</evidence>
<dbReference type="GeneID" id="8247250"/>
<dbReference type="PANTHER" id="PTHR12768">
    <property type="entry name" value="BECLIN 1"/>
    <property type="match status" value="1"/>
</dbReference>
<feature type="domain" description="Atg6/beclin coiled-coil" evidence="5">
    <location>
        <begin position="1"/>
        <end position="121"/>
    </location>
</feature>
<dbReference type="Pfam" id="PF17675">
    <property type="entry name" value="APG6_N"/>
    <property type="match status" value="1"/>
</dbReference>
<dbReference type="EMBL" id="CP001330">
    <property type="protein sequence ID" value="ACO66399.1"/>
    <property type="molecule type" value="Genomic_DNA"/>
</dbReference>
<evidence type="ECO:0000313" key="7">
    <source>
        <dbReference type="Proteomes" id="UP000002009"/>
    </source>
</evidence>
<keyword evidence="2 3" id="KW-0175">Coiled coil</keyword>
<name>C1EDN7_MICCC</name>
<keyword evidence="7" id="KW-1185">Reference proteome</keyword>
<dbReference type="Gene3D" id="1.10.418.40">
    <property type="entry name" value="Autophagy protein 6/Beclin 1"/>
    <property type="match status" value="1"/>
</dbReference>
<sequence length="302" mass="34347">MCLECAASLREELELRIEETKSECETYAKCLEELGVAEGEEAETRKLEAELGAELEKAVELRDELDELRRERLELEAEAADLDARESAYWDDFNDFKLALERHVDERDSLVVSVEQTGRQLERLRRTNVFNDAFHIWFDGPFGTVNGFRLGRLSNVAVEWDEINAAWGMACLLLSTMANAVKLQFSRYALKPMGSFSKVVDGKGNAYELYGPVNILSSHKYDRAMAGFLQCLDEFGAFANEQDVANGVNPPFELPYKIDGDKIDGRKIGFPFNRYERWTAALKIMLTDLKTCLAWLSNQQRG</sequence>
<dbReference type="GO" id="GO:0006995">
    <property type="term" value="P:cellular response to nitrogen starvation"/>
    <property type="evidence" value="ECO:0007669"/>
    <property type="project" value="TreeGrafter"/>
</dbReference>
<dbReference type="InterPro" id="IPR038274">
    <property type="entry name" value="Atg6/Beclin_C_sf"/>
</dbReference>
<dbReference type="InterPro" id="IPR007243">
    <property type="entry name" value="Atg6/Beclin"/>
</dbReference>
<evidence type="ECO:0000313" key="6">
    <source>
        <dbReference type="EMBL" id="ACO66399.1"/>
    </source>
</evidence>
<comment type="similarity">
    <text evidence="1">Belongs to the beclin family.</text>
</comment>
<dbReference type="InParanoid" id="C1EDN7"/>
<dbReference type="PANTHER" id="PTHR12768:SF4">
    <property type="entry name" value="BECLIN-1"/>
    <property type="match status" value="1"/>
</dbReference>
<evidence type="ECO:0000256" key="1">
    <source>
        <dbReference type="ARBA" id="ARBA00005965"/>
    </source>
</evidence>
<dbReference type="GO" id="GO:0000045">
    <property type="term" value="P:autophagosome assembly"/>
    <property type="evidence" value="ECO:0007669"/>
    <property type="project" value="TreeGrafter"/>
</dbReference>
<dbReference type="GO" id="GO:0000423">
    <property type="term" value="P:mitophagy"/>
    <property type="evidence" value="ECO:0007669"/>
    <property type="project" value="TreeGrafter"/>
</dbReference>
<organism evidence="6 7">
    <name type="scientific">Micromonas commoda (strain RCC299 / NOUM17 / CCMP2709)</name>
    <name type="common">Picoplanktonic green alga</name>
    <dbReference type="NCBI Taxonomy" id="296587"/>
    <lineage>
        <taxon>Eukaryota</taxon>
        <taxon>Viridiplantae</taxon>
        <taxon>Chlorophyta</taxon>
        <taxon>Mamiellophyceae</taxon>
        <taxon>Mamiellales</taxon>
        <taxon>Mamiellaceae</taxon>
        <taxon>Micromonas</taxon>
    </lineage>
</organism>